<evidence type="ECO:0000313" key="7">
    <source>
        <dbReference type="Proteomes" id="UP000663075"/>
    </source>
</evidence>
<dbReference type="GO" id="GO:1990904">
    <property type="term" value="C:ribonucleoprotein complex"/>
    <property type="evidence" value="ECO:0007669"/>
    <property type="project" value="UniProtKB-KW"/>
</dbReference>
<dbReference type="GO" id="GO:0005737">
    <property type="term" value="C:cytoplasm"/>
    <property type="evidence" value="ECO:0007669"/>
    <property type="project" value="UniProtKB-ARBA"/>
</dbReference>
<dbReference type="PANTHER" id="PTHR21349:SF0">
    <property type="entry name" value="LARGE RIBOSOMAL SUBUNIT PROTEIN BL21M"/>
    <property type="match status" value="1"/>
</dbReference>
<dbReference type="Proteomes" id="UP000663075">
    <property type="component" value="Chromosome"/>
</dbReference>
<evidence type="ECO:0000256" key="3">
    <source>
        <dbReference type="ARBA" id="ARBA00023274"/>
    </source>
</evidence>
<keyword evidence="7" id="KW-1185">Reference proteome</keyword>
<dbReference type="PANTHER" id="PTHR21349">
    <property type="entry name" value="50S RIBOSOMAL PROTEIN L21"/>
    <property type="match status" value="1"/>
</dbReference>
<comment type="subunit">
    <text evidence="4">Part of the 50S ribosomal subunit. Contacts protein L20.</text>
</comment>
<evidence type="ECO:0000313" key="6">
    <source>
        <dbReference type="EMBL" id="QSF25239.1"/>
    </source>
</evidence>
<accession>A0A974WKE6</accession>
<evidence type="ECO:0000256" key="5">
    <source>
        <dbReference type="RuleBase" id="RU000562"/>
    </source>
</evidence>
<dbReference type="InterPro" id="IPR001787">
    <property type="entry name" value="Ribosomal_bL21"/>
</dbReference>
<dbReference type="Pfam" id="PF00829">
    <property type="entry name" value="Ribosomal_L21p"/>
    <property type="match status" value="1"/>
</dbReference>
<keyword evidence="2 4" id="KW-0689">Ribosomal protein</keyword>
<organism evidence="6 7">
    <name type="scientific">Candidatus Nasuia deltocephalincola</name>
    <dbReference type="NCBI Taxonomy" id="1160784"/>
    <lineage>
        <taxon>Bacteria</taxon>
        <taxon>Pseudomonadati</taxon>
        <taxon>Pseudomonadota</taxon>
        <taxon>Betaproteobacteria</taxon>
        <taxon>Candidatus Nasuia</taxon>
    </lineage>
</organism>
<dbReference type="InterPro" id="IPR028909">
    <property type="entry name" value="bL21-like"/>
</dbReference>
<dbReference type="GO" id="GO:0006412">
    <property type="term" value="P:translation"/>
    <property type="evidence" value="ECO:0007669"/>
    <property type="project" value="UniProtKB-UniRule"/>
</dbReference>
<keyword evidence="4 5" id="KW-0694">RNA-binding</keyword>
<name>A0A974WKE6_9PROT</name>
<gene>
    <name evidence="4 6" type="primary">rplU</name>
    <name evidence="6" type="ORF">CU086_00090</name>
</gene>
<evidence type="ECO:0000256" key="4">
    <source>
        <dbReference type="HAMAP-Rule" id="MF_01363"/>
    </source>
</evidence>
<dbReference type="SUPFAM" id="SSF141091">
    <property type="entry name" value="L21p-like"/>
    <property type="match status" value="1"/>
</dbReference>
<dbReference type="AlphaFoldDB" id="A0A974WKE6"/>
<dbReference type="EMBL" id="CP024850">
    <property type="protein sequence ID" value="QSF25239.1"/>
    <property type="molecule type" value="Genomic_DNA"/>
</dbReference>
<dbReference type="GO" id="GO:0019843">
    <property type="term" value="F:rRNA binding"/>
    <property type="evidence" value="ECO:0007669"/>
    <property type="project" value="UniProtKB-UniRule"/>
</dbReference>
<dbReference type="HAMAP" id="MF_01363">
    <property type="entry name" value="Ribosomal_bL21"/>
    <property type="match status" value="1"/>
</dbReference>
<protein>
    <recommendedName>
        <fullName evidence="4">Large ribosomal subunit protein bL21</fullName>
    </recommendedName>
</protein>
<sequence>MYILINFLGKQYKIFKNLIIIVDKVNLKINSLIILNNIILFKSNRFFIINKNILNRIIIFGRIISHNKFKKINILKFKRRKGYKKKIGFKKSFTKIIIENINLNFFLYNFNNGSKKIRRFF</sequence>
<proteinExistence type="inferred from homology"/>
<reference evidence="6" key="1">
    <citation type="submission" date="2017-11" db="EMBL/GenBank/DDBJ databases">
        <authorList>
            <person name="Jian Z."/>
        </authorList>
    </citation>
    <scope>NUCLEOTIDE SEQUENCE</scope>
    <source>
        <strain evidence="6">YC</strain>
    </source>
</reference>
<evidence type="ECO:0000256" key="1">
    <source>
        <dbReference type="ARBA" id="ARBA00008563"/>
    </source>
</evidence>
<keyword evidence="3 4" id="KW-0687">Ribonucleoprotein</keyword>
<dbReference type="GO" id="GO:0005840">
    <property type="term" value="C:ribosome"/>
    <property type="evidence" value="ECO:0007669"/>
    <property type="project" value="UniProtKB-KW"/>
</dbReference>
<dbReference type="GO" id="GO:0003735">
    <property type="term" value="F:structural constituent of ribosome"/>
    <property type="evidence" value="ECO:0007669"/>
    <property type="project" value="InterPro"/>
</dbReference>
<keyword evidence="4 5" id="KW-0699">rRNA-binding</keyword>
<evidence type="ECO:0000256" key="2">
    <source>
        <dbReference type="ARBA" id="ARBA00022980"/>
    </source>
</evidence>
<comment type="similarity">
    <text evidence="1 4 5">Belongs to the bacterial ribosomal protein bL21 family.</text>
</comment>
<comment type="function">
    <text evidence="4 5">This protein binds to 23S rRNA in the presence of protein L20.</text>
</comment>
<dbReference type="NCBIfam" id="TIGR00061">
    <property type="entry name" value="L21"/>
    <property type="match status" value="1"/>
</dbReference>
<dbReference type="InterPro" id="IPR036164">
    <property type="entry name" value="bL21-like_sf"/>
</dbReference>